<comment type="caution">
    <text evidence="2">The sequence shown here is derived from an EMBL/GenBank/DDBJ whole genome shotgun (WGS) entry which is preliminary data.</text>
</comment>
<evidence type="ECO:0000313" key="2">
    <source>
        <dbReference type="EMBL" id="OIZ95957.1"/>
    </source>
</evidence>
<dbReference type="OrthoDB" id="5659536at2"/>
<dbReference type="NCBIfam" id="NF033652">
    <property type="entry name" value="LbtU_sider_porin"/>
    <property type="match status" value="1"/>
</dbReference>
<evidence type="ECO:0000313" key="3">
    <source>
        <dbReference type="Proteomes" id="UP000183924"/>
    </source>
</evidence>
<protein>
    <recommendedName>
        <fullName evidence="4">LbtU family siderophore porin</fullName>
    </recommendedName>
</protein>
<name>A0A1J8PLE4_9COXI</name>
<keyword evidence="1" id="KW-0732">Signal</keyword>
<sequence length="474" mass="52484">MRCKVVIFSWLALGMSCSALAAGIYERDSAYEQEIIRAQMNEMDWLLGRNQPGGFDQPCGWVCRINFSGWMNTDAYITNTPPVFSVVAPFTDFFFAQGTPFSLTANRASDLILNNANLFIDTRVNNWMKANMSLVYTSLTGVSGAQGVYQIPNSFLIYQPISRTKLDTAYATLQHFNVSPVYLRIGKEYVPFGNYDPYSFVSSENPTQLLSEINATTAQFGFAMPSGLYGSVYTFAGQPRLADGGSTRRIQNGGVNLGYTYTDCISKFNIDAGYVASITDTNFLSSYYTNSDIEVAGILPGLSNPNQTNIPGLPNQKAPAYNVNAEFQWGPLDINGHYIAMIRNFNKPFFLAFPVPITPALMSALTFNKPKLWGFELGLTFPAITKQTRLSVGYQTTKHLAGILPNRRIYVDYLMNISQWFDIGLAIFQNKDYSLGEDQVVTMTGVSNTRRVLFPGGSGNKSTVGQIRASIKFA</sequence>
<reference evidence="2 3" key="1">
    <citation type="submission" date="2016-03" db="EMBL/GenBank/DDBJ databases">
        <title>Comparative genomics of Rickettsiella.</title>
        <authorList>
            <person name="Chandler C."/>
            <person name="Wang Y."/>
        </authorList>
    </citation>
    <scope>NUCLEOTIDE SEQUENCE [LARGE SCALE GENOMIC DNA]</scope>
    <source>
        <strain evidence="2 3">RCFS May 2013</strain>
    </source>
</reference>
<dbReference type="RefSeq" id="WP_071661937.1">
    <property type="nucleotide sequence ID" value="NZ_LUKY01000028.1"/>
</dbReference>
<dbReference type="PROSITE" id="PS51257">
    <property type="entry name" value="PROKAR_LIPOPROTEIN"/>
    <property type="match status" value="1"/>
</dbReference>
<feature type="chain" id="PRO_5009649438" description="LbtU family siderophore porin" evidence="1">
    <location>
        <begin position="22"/>
        <end position="474"/>
    </location>
</feature>
<evidence type="ECO:0008006" key="4">
    <source>
        <dbReference type="Google" id="ProtNLM"/>
    </source>
</evidence>
<organism evidence="2 3">
    <name type="scientific">Candidatus Rickettsiella isopodorum</name>
    <dbReference type="NCBI Taxonomy" id="1225476"/>
    <lineage>
        <taxon>Bacteria</taxon>
        <taxon>Pseudomonadati</taxon>
        <taxon>Pseudomonadota</taxon>
        <taxon>Gammaproteobacteria</taxon>
        <taxon>Legionellales</taxon>
        <taxon>Coxiellaceae</taxon>
        <taxon>Rickettsiella</taxon>
    </lineage>
</organism>
<keyword evidence="3" id="KW-1185">Reference proteome</keyword>
<gene>
    <name evidence="2" type="ORF">A1D18_00860</name>
</gene>
<feature type="signal peptide" evidence="1">
    <location>
        <begin position="1"/>
        <end position="21"/>
    </location>
</feature>
<dbReference type="EMBL" id="LUKY01000028">
    <property type="protein sequence ID" value="OIZ95957.1"/>
    <property type="molecule type" value="Genomic_DNA"/>
</dbReference>
<dbReference type="STRING" id="1225476.A1D18_00860"/>
<proteinExistence type="predicted"/>
<accession>A0A1J8PLE4</accession>
<dbReference type="AlphaFoldDB" id="A0A1J8PLE4"/>
<dbReference type="Proteomes" id="UP000183924">
    <property type="component" value="Unassembled WGS sequence"/>
</dbReference>
<evidence type="ECO:0000256" key="1">
    <source>
        <dbReference type="SAM" id="SignalP"/>
    </source>
</evidence>